<dbReference type="EMBL" id="JABXWD010000275">
    <property type="protein sequence ID" value="MBV6342536.1"/>
    <property type="molecule type" value="Genomic_DNA"/>
</dbReference>
<evidence type="ECO:0000313" key="3">
    <source>
        <dbReference type="EMBL" id="MBV6342536.1"/>
    </source>
</evidence>
<dbReference type="InterPro" id="IPR041677">
    <property type="entry name" value="DNA2/NAM7_AAA_11"/>
</dbReference>
<evidence type="ECO:0000259" key="2">
    <source>
        <dbReference type="Pfam" id="PF13086"/>
    </source>
</evidence>
<feature type="non-terminal residue" evidence="3">
    <location>
        <position position="1446"/>
    </location>
</feature>
<reference evidence="3 4" key="1">
    <citation type="journal article" date="2020" name="J Geophys Res Biogeosci">
        <title>Magnetotaxis as an Adaptation to Enable Bacterial Shuttling of Microbial Sulfur and Sulfur Cycling Across Aquatic Oxic#Anoxic Interfaces.</title>
        <authorList>
            <person name="Li J."/>
            <person name="Liu P."/>
            <person name="Wang J."/>
            <person name="Roberts A.P."/>
            <person name="Pan Y."/>
        </authorList>
    </citation>
    <scope>NUCLEOTIDE SEQUENCE [LARGE SCALE GENOMIC DNA]</scope>
    <source>
        <strain evidence="3 4">MYR-1_YQ</strain>
    </source>
</reference>
<gene>
    <name evidence="3" type="ORF">HWQ67_13170</name>
</gene>
<keyword evidence="4" id="KW-1185">Reference proteome</keyword>
<sequence>MKSLHRVDVDSTGQVGTKQMPSDGIEGTDPTPIMLNAAIAPKISFAFYQNSVPVLREVVIINDGNEVLDDLELIISSDPPFIKTHTWHIARVGAKQRYHIPKMDVDLDGGLLARLTEAEKATALLVLRQADLERSRLEIPIEMLARNQWGGIGSVPELVGAFVQPNDPAVDKVLKKSAEVLRKHGKDSALNGYARGTKGRAWELLSAVWSAVCSFGLEYALPASSFEKEGQKVRSPSQVCNGGIATCLDMTLLFAGCLEQCGLNPIIVFTHGHSFIGCWLIAEEFSTAIVDDASVLRKRGKLDELVVFETTLSCQRPAPTFKTAIEHGFQLIAETESDKFELAVDIRRTRMQRIRPLASTEVVDTGVADAIPEQTEPVFENAPDWGEIALRPIDISERIHGRLGHWQRKLLDLSLRNTLLNFKVGKRAIVLDAPDPGRFEDCLASGRQFKILPRPDMGNGRDPRNLALHEARHHENARLEMTMDALERDELFVDLAEKELDSRLVEIYRSSRLALQEGGANTLFLVLGFLSWIPTGKEIRYRAPLILVPVTLERRSVRSGFRLELLDDESRFNLTLLEMLRQDFKLVIPGLDGELPKDDSGLDIARIWRMVRESVKDMSGFEVVEDVILSVFSFAKYLMWKDLVDRTESLKRNPVVQHLLDTPRETYPATVPFPEPRSLDASVDPTTLFTPLSTDSSQLAAVIAADKGKDFVLIGPPGTGKSQTIANLIAQCVAAGKSVLFVAEKSAALDVVYRRLHSKEVNLGEFCLELHSNKARKADVLAQLQMAWEAKGAVDQGEWQLRAQQLKQVRAELNLFVERLHRVQRNGLTAFMAIGRVIHERDMSAVELSWPTVDIHDRESLEELRQLADRLDVNAAEVGQITKSPLAAITRSEWSPGWQSSLMSTARLLIAAYGELDQAVAYFSGPINLPAVTLDATGRQKLKTLAMVLISATELMDRLDAGAIGIGKVANNPLAAIPRSEWSPEWQSSLMGAARQVISICEQFDQTIKQFASTIGFSLITLDRSGRHELKILAELLLCAPEQDWLFVLRTDIQSIIDRLIGGLDLVDRRQVLVDSLSLPYILNHALQVDLVGLRTMWQEAEKTWWPRSVLLKNRVRKHLVAVCESGMQAEPNCVHDLAALVEIKELDQELKKFNDLSIKTSGLWRFSGTRRAEVENIIRFYHHLSTVMGSLGSTTELLATLQGAVRRLLGDANPLFKTGGTVAVTGKRLIEVLTRFDGLAANLIGLVSGKEVVPNRVTPSMLLQFCKGIIAREPKLRAWCAWRKSRDEAIVAGLGPLLAGIENGMVPIGMVQRSFEVNYCRWWLSTLVDHDEVLRNFVPAEHTRKIEAFKALDDTFNRLTRQMIRARLCATLPNQHDVKRSSEWGILRHEIGKKRRHMPLRQLIGSLPNVSVHLSPGYPFFLNGETISNIHNFGRSTWTKMESEN</sequence>
<accession>A0ABS6S149</accession>
<organism evidence="3 4">
    <name type="scientific">Candidatus Magnetobacterium casense</name>
    <dbReference type="NCBI Taxonomy" id="1455061"/>
    <lineage>
        <taxon>Bacteria</taxon>
        <taxon>Pseudomonadati</taxon>
        <taxon>Nitrospirota</taxon>
        <taxon>Thermodesulfovibrionia</taxon>
        <taxon>Thermodesulfovibrionales</taxon>
        <taxon>Candidatus Magnetobacteriaceae</taxon>
        <taxon>Candidatus Magnetobacterium</taxon>
    </lineage>
</organism>
<feature type="domain" description="DNA2/NAM7 helicase helicase" evidence="2">
    <location>
        <begin position="694"/>
        <end position="760"/>
    </location>
</feature>
<dbReference type="RefSeq" id="WP_218253152.1">
    <property type="nucleotide sequence ID" value="NZ_JABXWD010000275.1"/>
</dbReference>
<dbReference type="Pfam" id="PF13195">
    <property type="entry name" value="DUF4011"/>
    <property type="match status" value="1"/>
</dbReference>
<comment type="caution">
    <text evidence="3">The sequence shown here is derived from an EMBL/GenBank/DDBJ whole genome shotgun (WGS) entry which is preliminary data.</text>
</comment>
<protein>
    <submittedName>
        <fullName evidence="3">DUF4011 domain-containing protein</fullName>
    </submittedName>
</protein>
<evidence type="ECO:0000313" key="4">
    <source>
        <dbReference type="Proteomes" id="UP001196980"/>
    </source>
</evidence>
<dbReference type="Pfam" id="PF13086">
    <property type="entry name" value="AAA_11"/>
    <property type="match status" value="1"/>
</dbReference>
<feature type="compositionally biased region" description="Polar residues" evidence="1">
    <location>
        <begin position="11"/>
        <end position="20"/>
    </location>
</feature>
<evidence type="ECO:0000256" key="1">
    <source>
        <dbReference type="SAM" id="MobiDB-lite"/>
    </source>
</evidence>
<name>A0ABS6S149_9BACT</name>
<dbReference type="InterPro" id="IPR025103">
    <property type="entry name" value="DUF4011"/>
</dbReference>
<dbReference type="Proteomes" id="UP001196980">
    <property type="component" value="Unassembled WGS sequence"/>
</dbReference>
<proteinExistence type="predicted"/>
<feature type="region of interest" description="Disordered" evidence="1">
    <location>
        <begin position="1"/>
        <end position="26"/>
    </location>
</feature>